<dbReference type="Proteomes" id="UP000245626">
    <property type="component" value="Unassembled WGS sequence"/>
</dbReference>
<reference evidence="1 2" key="1">
    <citation type="journal article" date="2018" name="Mol. Biol. Evol.">
        <title>Broad Genomic Sampling Reveals a Smut Pathogenic Ancestry of the Fungal Clade Ustilaginomycotina.</title>
        <authorList>
            <person name="Kijpornyongpan T."/>
            <person name="Mondo S.J."/>
            <person name="Barry K."/>
            <person name="Sandor L."/>
            <person name="Lee J."/>
            <person name="Lipzen A."/>
            <person name="Pangilinan J."/>
            <person name="LaButti K."/>
            <person name="Hainaut M."/>
            <person name="Henrissat B."/>
            <person name="Grigoriev I.V."/>
            <person name="Spatafora J.W."/>
            <person name="Aime M.C."/>
        </authorList>
    </citation>
    <scope>NUCLEOTIDE SEQUENCE [LARGE SCALE GENOMIC DNA]</scope>
    <source>
        <strain evidence="1 2">SA 807</strain>
    </source>
</reference>
<evidence type="ECO:0000313" key="2">
    <source>
        <dbReference type="Proteomes" id="UP000245626"/>
    </source>
</evidence>
<proteinExistence type="predicted"/>
<protein>
    <submittedName>
        <fullName evidence="1">Uncharacterized protein</fullName>
    </submittedName>
</protein>
<name>A0ACD0P352_9BASI</name>
<evidence type="ECO:0000313" key="1">
    <source>
        <dbReference type="EMBL" id="PWN52440.1"/>
    </source>
</evidence>
<keyword evidence="2" id="KW-1185">Reference proteome</keyword>
<sequence>MLFSLPFLQQGGGGNPISSNLTLNLPPSGSSSTSPLSSPSSTFATIYSSLDYLLIPSLILLSLSYTLPSFLDHLTRPSPKRSDRPPSSSSSSSSSSAFILPALTRHARFLPKPSSHKFKYQTLYLALRLDRLESHKLDTSYAFSWRGNYLEPEWQDEILVAERRSLVVNPSAQIPPTIPSSRSFSVNGTVERDSNTKEQVEQEQDSAKSQRLGEWKETMRRSERRERRKKMERRRKRGHSPFTWSFLGLHPDSYLRVDFPEELATEGVDDGGTSWAGSMKKRAEWLKGSILLKLAYELREKGYLSVGPQDETGIGGGEKGWRNELGQVWTVTMPSIAGFKGINPLTVHYCYRPARSVTQTGREDFDEEARGEFWLAVLEVHNTFNERHIYVLQAGVDEDDEIDGEGSRWSDSEEGKGGQRVEGGVITTQGQSAGGAKRRRSGYDHQWTFPRTFHVSPFNDRGGYYRLFLREPFPRVCSDGSSKEAEVGGGESPFHLDIRLLLLVEDESKKEDGGGTGTASSGDTITTSEQPRNLRKKLMASLQSYPMDHSRRPLPFSTLNLYVSILRQPLDLFLTTARILLEAAKLHFTKKLDAFGRPDMVQLEEVSSESPTTQKVLLASRRARDDDYDGVGLPPSLNPIQPHRGHVPGVAAAKGGGLLYPPESSMEKTCKDEVISFLRWRVENWEEGVKLQIRICSTDPAQRELLIREVGSDSDRVEGSREEDDPFEKQRKEEARRELILFTRSPYIYVDLMISRTPQLALETGSKSGRRWGVNDTQLFFKVFSSPQSKQGPAGGGGGFLRSRLEGIRTKHLQWQLDCCRERGLTILPSSLLDLVGPRMESLHFTNLVRSHEKGGGLLYLLNLIKTLHLIHFSGVMEKALFDFVGARYVQGTEPWLELYRALIGNERRIRPDHSHVDIDVKLGWDEKLGSVRRSERG</sequence>
<accession>A0ACD0P352</accession>
<organism evidence="1 2">
    <name type="scientific">Violaceomyces palustris</name>
    <dbReference type="NCBI Taxonomy" id="1673888"/>
    <lineage>
        <taxon>Eukaryota</taxon>
        <taxon>Fungi</taxon>
        <taxon>Dikarya</taxon>
        <taxon>Basidiomycota</taxon>
        <taxon>Ustilaginomycotina</taxon>
        <taxon>Ustilaginomycetes</taxon>
        <taxon>Violaceomycetales</taxon>
        <taxon>Violaceomycetaceae</taxon>
        <taxon>Violaceomyces</taxon>
    </lineage>
</organism>
<gene>
    <name evidence="1" type="ORF">IE53DRAFT_385120</name>
</gene>
<dbReference type="EMBL" id="KZ819777">
    <property type="protein sequence ID" value="PWN52440.1"/>
    <property type="molecule type" value="Genomic_DNA"/>
</dbReference>